<evidence type="ECO:0000313" key="9">
    <source>
        <dbReference type="EMBL" id="MPM65421.1"/>
    </source>
</evidence>
<dbReference type="EMBL" id="VSSQ01020506">
    <property type="protein sequence ID" value="MPM65421.1"/>
    <property type="molecule type" value="Genomic_DNA"/>
</dbReference>
<keyword evidence="7" id="KW-0411">Iron-sulfur</keyword>
<accession>A0A645BLK6</accession>
<dbReference type="PANTHER" id="PTHR30557:SF1">
    <property type="entry name" value="PHOSPHOMETHYLPYRIMIDINE SYNTHASE, CHLOROPLASTIC"/>
    <property type="match status" value="1"/>
</dbReference>
<dbReference type="Pfam" id="PF01964">
    <property type="entry name" value="ThiC_Rad_SAM"/>
    <property type="match status" value="1"/>
</dbReference>
<dbReference type="InterPro" id="IPR038521">
    <property type="entry name" value="ThiC/Bza_core_dom"/>
</dbReference>
<proteinExistence type="predicted"/>
<dbReference type="InterPro" id="IPR002817">
    <property type="entry name" value="ThiC/BzaA/B"/>
</dbReference>
<keyword evidence="2" id="KW-0004">4Fe-4S</keyword>
<comment type="cofactor">
    <cofactor evidence="1">
        <name>[4Fe-4S] cluster</name>
        <dbReference type="ChEBI" id="CHEBI:49883"/>
    </cofactor>
</comment>
<keyword evidence="4" id="KW-0479">Metal-binding</keyword>
<keyword evidence="8 9" id="KW-0456">Lyase</keyword>
<protein>
    <submittedName>
        <fullName evidence="9">Phosphomethylpyrimidine synthase</fullName>
        <ecNumber evidence="9">4.1.99.17</ecNumber>
    </submittedName>
</protein>
<dbReference type="AlphaFoldDB" id="A0A645BLK6"/>
<keyword evidence="6" id="KW-0408">Iron</keyword>
<evidence type="ECO:0000256" key="7">
    <source>
        <dbReference type="ARBA" id="ARBA00023014"/>
    </source>
</evidence>
<dbReference type="EC" id="4.1.99.17" evidence="9"/>
<dbReference type="GO" id="GO:0046872">
    <property type="term" value="F:metal ion binding"/>
    <property type="evidence" value="ECO:0007669"/>
    <property type="project" value="UniProtKB-KW"/>
</dbReference>
<gene>
    <name evidence="9" type="primary">thiC_7</name>
    <name evidence="9" type="ORF">SDC9_112317</name>
</gene>
<evidence type="ECO:0000256" key="2">
    <source>
        <dbReference type="ARBA" id="ARBA00022485"/>
    </source>
</evidence>
<dbReference type="GO" id="GO:0009228">
    <property type="term" value="P:thiamine biosynthetic process"/>
    <property type="evidence" value="ECO:0007669"/>
    <property type="project" value="InterPro"/>
</dbReference>
<dbReference type="GO" id="GO:0070284">
    <property type="term" value="F:phosphomethylpyrimidine synthase activity"/>
    <property type="evidence" value="ECO:0007669"/>
    <property type="project" value="UniProtKB-EC"/>
</dbReference>
<evidence type="ECO:0000256" key="5">
    <source>
        <dbReference type="ARBA" id="ARBA00022833"/>
    </source>
</evidence>
<name>A0A645BLK6_9ZZZZ</name>
<evidence type="ECO:0000256" key="4">
    <source>
        <dbReference type="ARBA" id="ARBA00022723"/>
    </source>
</evidence>
<sequence>MTLSLGDGMRPGCLADASDAAQFAELEVLGELVRRCREAEVQVMVEGPGHIHFHQIAMNMQKERELCDDAPFYILGPVVIDCAPGYDHITSAIGATMGAFSGAAMLCYVTPKEHLGLPNANDVRNGVIAYKIAAHAADVARGLPHAQDRDNAISQARADFDWEKQFELALDPERARELRAEAFAERNLDAAKVTGKHGDGEHFCTMCGPDFCSMRISKEL</sequence>
<dbReference type="Gene3D" id="3.20.20.540">
    <property type="entry name" value="Radical SAM ThiC family, central domain"/>
    <property type="match status" value="1"/>
</dbReference>
<evidence type="ECO:0000256" key="1">
    <source>
        <dbReference type="ARBA" id="ARBA00001966"/>
    </source>
</evidence>
<dbReference type="PANTHER" id="PTHR30557">
    <property type="entry name" value="THIAMINE BIOSYNTHESIS PROTEIN THIC"/>
    <property type="match status" value="1"/>
</dbReference>
<evidence type="ECO:0000256" key="3">
    <source>
        <dbReference type="ARBA" id="ARBA00022691"/>
    </source>
</evidence>
<evidence type="ECO:0000256" key="8">
    <source>
        <dbReference type="ARBA" id="ARBA00023239"/>
    </source>
</evidence>
<keyword evidence="5" id="KW-0862">Zinc</keyword>
<reference evidence="9" key="1">
    <citation type="submission" date="2019-08" db="EMBL/GenBank/DDBJ databases">
        <authorList>
            <person name="Kucharzyk K."/>
            <person name="Murdoch R.W."/>
            <person name="Higgins S."/>
            <person name="Loffler F."/>
        </authorList>
    </citation>
    <scope>NUCLEOTIDE SEQUENCE</scope>
</reference>
<comment type="caution">
    <text evidence="9">The sequence shown here is derived from an EMBL/GenBank/DDBJ whole genome shotgun (WGS) entry which is preliminary data.</text>
</comment>
<keyword evidence="3" id="KW-0949">S-adenosyl-L-methionine</keyword>
<organism evidence="9">
    <name type="scientific">bioreactor metagenome</name>
    <dbReference type="NCBI Taxonomy" id="1076179"/>
    <lineage>
        <taxon>unclassified sequences</taxon>
        <taxon>metagenomes</taxon>
        <taxon>ecological metagenomes</taxon>
    </lineage>
</organism>
<dbReference type="GO" id="GO:0051539">
    <property type="term" value="F:4 iron, 4 sulfur cluster binding"/>
    <property type="evidence" value="ECO:0007669"/>
    <property type="project" value="UniProtKB-KW"/>
</dbReference>
<dbReference type="Gene3D" id="6.10.250.620">
    <property type="match status" value="1"/>
</dbReference>
<evidence type="ECO:0000256" key="6">
    <source>
        <dbReference type="ARBA" id="ARBA00023004"/>
    </source>
</evidence>